<dbReference type="RefSeq" id="WP_011190214.1">
    <property type="nucleotide sequence ID" value="NC_006138.1"/>
</dbReference>
<dbReference type="OrthoDB" id="9809716at2"/>
<feature type="transmembrane region" description="Helical" evidence="9">
    <location>
        <begin position="88"/>
        <end position="110"/>
    </location>
</feature>
<proteinExistence type="inferred from homology"/>
<evidence type="ECO:0000256" key="6">
    <source>
        <dbReference type="ARBA" id="ARBA00022989"/>
    </source>
</evidence>
<evidence type="ECO:0000256" key="9">
    <source>
        <dbReference type="SAM" id="Phobius"/>
    </source>
</evidence>
<evidence type="ECO:0000256" key="2">
    <source>
        <dbReference type="ARBA" id="ARBA00022448"/>
    </source>
</evidence>
<gene>
    <name evidence="11" type="ordered locus">DP2973</name>
</gene>
<dbReference type="KEGG" id="dps:DP2973"/>
<evidence type="ECO:0000259" key="10">
    <source>
        <dbReference type="Pfam" id="PF01618"/>
    </source>
</evidence>
<evidence type="ECO:0000256" key="7">
    <source>
        <dbReference type="ARBA" id="ARBA00023136"/>
    </source>
</evidence>
<reference evidence="12" key="1">
    <citation type="journal article" date="2004" name="Environ. Microbiol.">
        <title>The genome of Desulfotalea psychrophila, a sulfate-reducing bacterium from permanently cold Arctic sediments.</title>
        <authorList>
            <person name="Rabus R."/>
            <person name="Ruepp A."/>
            <person name="Frickey T."/>
            <person name="Rattei T."/>
            <person name="Fartmann B."/>
            <person name="Stark M."/>
            <person name="Bauer M."/>
            <person name="Zibat A."/>
            <person name="Lombardot T."/>
            <person name="Becker I."/>
            <person name="Amann J."/>
            <person name="Gellner K."/>
            <person name="Teeling H."/>
            <person name="Leuschner W.D."/>
            <person name="Gloeckner F.-O."/>
            <person name="Lupas A.N."/>
            <person name="Amann R."/>
            <person name="Klenk H.-P."/>
        </authorList>
    </citation>
    <scope>NUCLEOTIDE SEQUENCE [LARGE SCALE GENOMIC DNA]</scope>
    <source>
        <strain evidence="12">DSM 12343 / LSv54</strain>
    </source>
</reference>
<evidence type="ECO:0000256" key="4">
    <source>
        <dbReference type="ARBA" id="ARBA00022692"/>
    </source>
</evidence>
<evidence type="ECO:0000256" key="3">
    <source>
        <dbReference type="ARBA" id="ARBA00022475"/>
    </source>
</evidence>
<dbReference type="Pfam" id="PF01618">
    <property type="entry name" value="MotA_ExbB"/>
    <property type="match status" value="1"/>
</dbReference>
<dbReference type="GO" id="GO:0005886">
    <property type="term" value="C:plasma membrane"/>
    <property type="evidence" value="ECO:0007669"/>
    <property type="project" value="UniProtKB-SubCell"/>
</dbReference>
<dbReference type="PANTHER" id="PTHR30625:SF15">
    <property type="entry name" value="BIOPOLYMER TRANSPORT PROTEIN EXBB"/>
    <property type="match status" value="1"/>
</dbReference>
<feature type="domain" description="MotA/TolQ/ExbB proton channel" evidence="10">
    <location>
        <begin position="73"/>
        <end position="163"/>
    </location>
</feature>
<evidence type="ECO:0000313" key="11">
    <source>
        <dbReference type="EMBL" id="CAG37702.1"/>
    </source>
</evidence>
<organism evidence="11 12">
    <name type="scientific">Desulfotalea psychrophila (strain LSv54 / DSM 12343)</name>
    <dbReference type="NCBI Taxonomy" id="177439"/>
    <lineage>
        <taxon>Bacteria</taxon>
        <taxon>Pseudomonadati</taxon>
        <taxon>Thermodesulfobacteriota</taxon>
        <taxon>Desulfobulbia</taxon>
        <taxon>Desulfobulbales</taxon>
        <taxon>Desulfocapsaceae</taxon>
        <taxon>Desulfotalea</taxon>
    </lineage>
</organism>
<dbReference type="eggNOG" id="COG0811">
    <property type="taxonomic scope" value="Bacteria"/>
</dbReference>
<feature type="transmembrane region" description="Helical" evidence="9">
    <location>
        <begin position="130"/>
        <end position="151"/>
    </location>
</feature>
<keyword evidence="5 8" id="KW-0653">Protein transport</keyword>
<dbReference type="InterPro" id="IPR002898">
    <property type="entry name" value="MotA_ExbB_proton_chnl"/>
</dbReference>
<accession>Q6AIX8</accession>
<dbReference type="EMBL" id="CR522870">
    <property type="protein sequence ID" value="CAG37702.1"/>
    <property type="molecule type" value="Genomic_DNA"/>
</dbReference>
<dbReference type="GO" id="GO:0017038">
    <property type="term" value="P:protein import"/>
    <property type="evidence" value="ECO:0007669"/>
    <property type="project" value="TreeGrafter"/>
</dbReference>
<name>Q6AIX8_DESPS</name>
<evidence type="ECO:0000256" key="5">
    <source>
        <dbReference type="ARBA" id="ARBA00022927"/>
    </source>
</evidence>
<dbReference type="AlphaFoldDB" id="Q6AIX8"/>
<keyword evidence="2 8" id="KW-0813">Transport</keyword>
<keyword evidence="3" id="KW-1003">Cell membrane</keyword>
<evidence type="ECO:0000313" key="12">
    <source>
        <dbReference type="Proteomes" id="UP000000602"/>
    </source>
</evidence>
<keyword evidence="4 9" id="KW-0812">Transmembrane</keyword>
<protein>
    <submittedName>
        <fullName evidence="11">Related to biopolymer transport protein (ExbB)</fullName>
    </submittedName>
</protein>
<evidence type="ECO:0000256" key="8">
    <source>
        <dbReference type="RuleBase" id="RU004057"/>
    </source>
</evidence>
<feature type="transmembrane region" description="Helical" evidence="9">
    <location>
        <begin position="15"/>
        <end position="35"/>
    </location>
</feature>
<dbReference type="HOGENOM" id="CLU_053325_4_5_7"/>
<keyword evidence="6 9" id="KW-1133">Transmembrane helix</keyword>
<dbReference type="PANTHER" id="PTHR30625">
    <property type="entry name" value="PROTEIN TOLQ"/>
    <property type="match status" value="1"/>
</dbReference>
<sequence length="174" mass="19501">MVDNQLLHYLQTGGVTMYPLLACSFFMWAGIFFHLPCWRLGLDRQVDLLRCEFHEKRSGRLRHDRLLYEYLLVSCQQEMKSGHSTIKIFATIAPFLGLFGTVTGMIRTFQSVATFGLANPRALAGGISEAMVTTQFGLLVAVPGVFALYFLHRGASRRLAKIEQITADLVSSHS</sequence>
<dbReference type="Proteomes" id="UP000000602">
    <property type="component" value="Chromosome"/>
</dbReference>
<evidence type="ECO:0000256" key="1">
    <source>
        <dbReference type="ARBA" id="ARBA00004651"/>
    </source>
</evidence>
<dbReference type="STRING" id="177439.DP2973"/>
<comment type="similarity">
    <text evidence="8">Belongs to the exbB/tolQ family.</text>
</comment>
<keyword evidence="7 9" id="KW-0472">Membrane</keyword>
<keyword evidence="12" id="KW-1185">Reference proteome</keyword>
<comment type="subcellular location">
    <subcellularLocation>
        <location evidence="1">Cell membrane</location>
        <topology evidence="1">Multi-pass membrane protein</topology>
    </subcellularLocation>
    <subcellularLocation>
        <location evidence="8">Membrane</location>
        <topology evidence="8">Multi-pass membrane protein</topology>
    </subcellularLocation>
</comment>
<dbReference type="InterPro" id="IPR050790">
    <property type="entry name" value="ExbB/TolQ_transport"/>
</dbReference>